<proteinExistence type="predicted"/>
<feature type="domain" description="CRAL/TRIO N-terminal" evidence="4">
    <location>
        <begin position="109"/>
        <end position="134"/>
    </location>
</feature>
<evidence type="ECO:0000256" key="3">
    <source>
        <dbReference type="ARBA" id="ARBA00023136"/>
    </source>
</evidence>
<evidence type="ECO:0000259" key="4">
    <source>
        <dbReference type="SMART" id="SM01100"/>
    </source>
</evidence>
<keyword evidence="6" id="KW-1185">Reference proteome</keyword>
<dbReference type="Pfam" id="PF00650">
    <property type="entry name" value="CRAL_TRIO"/>
    <property type="match status" value="1"/>
</dbReference>
<dbReference type="InterPro" id="IPR036865">
    <property type="entry name" value="CRAL-TRIO_dom_sf"/>
</dbReference>
<name>A0A834YR63_TETSI</name>
<comment type="caution">
    <text evidence="5">The sequence shown here is derived from an EMBL/GenBank/DDBJ whole genome shotgun (WGS) entry which is preliminary data.</text>
</comment>
<keyword evidence="2" id="KW-0813">Transport</keyword>
<dbReference type="SUPFAM" id="SSF52087">
    <property type="entry name" value="CRAL/TRIO domain"/>
    <property type="match status" value="1"/>
</dbReference>
<dbReference type="PANTHER" id="PTHR45932:SF3">
    <property type="entry name" value="PATELLIN-4-LIKE"/>
    <property type="match status" value="1"/>
</dbReference>
<comment type="subcellular location">
    <subcellularLocation>
        <location evidence="1">Membrane</location>
    </subcellularLocation>
</comment>
<dbReference type="InterPro" id="IPR044834">
    <property type="entry name" value="PATL"/>
</dbReference>
<dbReference type="OMA" id="CHESTEA"/>
<dbReference type="SUPFAM" id="SSF46938">
    <property type="entry name" value="CRAL/TRIO N-terminal domain"/>
    <property type="match status" value="1"/>
</dbReference>
<accession>A0A834YR63</accession>
<dbReference type="AlphaFoldDB" id="A0A834YR63"/>
<dbReference type="OrthoDB" id="75724at2759"/>
<evidence type="ECO:0000256" key="1">
    <source>
        <dbReference type="ARBA" id="ARBA00004370"/>
    </source>
</evidence>
<evidence type="ECO:0000313" key="5">
    <source>
        <dbReference type="EMBL" id="KAF8392185.1"/>
    </source>
</evidence>
<dbReference type="InterPro" id="IPR011074">
    <property type="entry name" value="CRAL/TRIO_N_dom"/>
</dbReference>
<dbReference type="SMART" id="SM01100">
    <property type="entry name" value="CRAL_TRIO_N"/>
    <property type="match status" value="1"/>
</dbReference>
<dbReference type="InterPro" id="IPR001251">
    <property type="entry name" value="CRAL-TRIO_dom"/>
</dbReference>
<dbReference type="Pfam" id="PF03765">
    <property type="entry name" value="CRAL_TRIO_N"/>
    <property type="match status" value="1"/>
</dbReference>
<dbReference type="EMBL" id="JABCRI010000016">
    <property type="protein sequence ID" value="KAF8392185.1"/>
    <property type="molecule type" value="Genomic_DNA"/>
</dbReference>
<dbReference type="Proteomes" id="UP000655225">
    <property type="component" value="Unassembled WGS sequence"/>
</dbReference>
<protein>
    <recommendedName>
        <fullName evidence="4">CRAL/TRIO N-terminal domain-containing protein</fullName>
    </recommendedName>
</protein>
<dbReference type="PANTHER" id="PTHR45932">
    <property type="entry name" value="PATELLIN-1"/>
    <property type="match status" value="1"/>
</dbReference>
<dbReference type="GO" id="GO:0016020">
    <property type="term" value="C:membrane"/>
    <property type="evidence" value="ECO:0007669"/>
    <property type="project" value="UniProtKB-SubCell"/>
</dbReference>
<keyword evidence="3" id="KW-0472">Membrane</keyword>
<sequence>MSSNSKTIADENRIEIIHEQHEIHGEDSDLTAVVEGENTFTTELKPWAKKAMLEFRCKVEDAILGNYILRRPHGNISIEESSKPKEIENHRDISIWGIPLLPSKCHESTEAILLKFLKARDFKVSEAFEMLQKTLIWRKEFKTDGILEENLGSGLDNMVYMNSTDKEEHPLCYNIYGAFKDKELYQKTFGTEEKSEEFLRWRVQFMEKGIKKLSFKAGEVNSIVQITDLKNSPGPAMKELHAASKKTA</sequence>
<gene>
    <name evidence="5" type="ORF">HHK36_022527</name>
</gene>
<reference evidence="5 6" key="1">
    <citation type="submission" date="2020-04" db="EMBL/GenBank/DDBJ databases">
        <title>Plant Genome Project.</title>
        <authorList>
            <person name="Zhang R.-G."/>
        </authorList>
    </citation>
    <scope>NUCLEOTIDE SEQUENCE [LARGE SCALE GENOMIC DNA]</scope>
    <source>
        <strain evidence="5">YNK0</strain>
        <tissue evidence="5">Leaf</tissue>
    </source>
</reference>
<dbReference type="Gene3D" id="3.40.525.10">
    <property type="entry name" value="CRAL-TRIO lipid binding domain"/>
    <property type="match status" value="1"/>
</dbReference>
<dbReference type="InterPro" id="IPR036273">
    <property type="entry name" value="CRAL/TRIO_N_dom_sf"/>
</dbReference>
<organism evidence="5 6">
    <name type="scientific">Tetracentron sinense</name>
    <name type="common">Spur-leaf</name>
    <dbReference type="NCBI Taxonomy" id="13715"/>
    <lineage>
        <taxon>Eukaryota</taxon>
        <taxon>Viridiplantae</taxon>
        <taxon>Streptophyta</taxon>
        <taxon>Embryophyta</taxon>
        <taxon>Tracheophyta</taxon>
        <taxon>Spermatophyta</taxon>
        <taxon>Magnoliopsida</taxon>
        <taxon>Trochodendrales</taxon>
        <taxon>Trochodendraceae</taxon>
        <taxon>Tetracentron</taxon>
    </lineage>
</organism>
<evidence type="ECO:0000313" key="6">
    <source>
        <dbReference type="Proteomes" id="UP000655225"/>
    </source>
</evidence>
<dbReference type="GO" id="GO:0008289">
    <property type="term" value="F:lipid binding"/>
    <property type="evidence" value="ECO:0007669"/>
    <property type="project" value="InterPro"/>
</dbReference>
<evidence type="ECO:0000256" key="2">
    <source>
        <dbReference type="ARBA" id="ARBA00022448"/>
    </source>
</evidence>